<name>A0ABW3DBU5_9BACL</name>
<keyword evidence="1" id="KW-1133">Transmembrane helix</keyword>
<dbReference type="RefSeq" id="WP_379288164.1">
    <property type="nucleotide sequence ID" value="NZ_JBHTIU010000034.1"/>
</dbReference>
<reference evidence="3" key="1">
    <citation type="journal article" date="2019" name="Int. J. Syst. Evol. Microbiol.">
        <title>The Global Catalogue of Microorganisms (GCM) 10K type strain sequencing project: providing services to taxonomists for standard genome sequencing and annotation.</title>
        <authorList>
            <consortium name="The Broad Institute Genomics Platform"/>
            <consortium name="The Broad Institute Genome Sequencing Center for Infectious Disease"/>
            <person name="Wu L."/>
            <person name="Ma J."/>
        </authorList>
    </citation>
    <scope>NUCLEOTIDE SEQUENCE [LARGE SCALE GENOMIC DNA]</scope>
    <source>
        <strain evidence="3">CCUG 57263</strain>
    </source>
</reference>
<organism evidence="2 3">
    <name type="scientific">Paenibacillus residui</name>
    <dbReference type="NCBI Taxonomy" id="629724"/>
    <lineage>
        <taxon>Bacteria</taxon>
        <taxon>Bacillati</taxon>
        <taxon>Bacillota</taxon>
        <taxon>Bacilli</taxon>
        <taxon>Bacillales</taxon>
        <taxon>Paenibacillaceae</taxon>
        <taxon>Paenibacillus</taxon>
    </lineage>
</organism>
<proteinExistence type="predicted"/>
<gene>
    <name evidence="2" type="ORF">ACFQ03_11125</name>
</gene>
<dbReference type="Proteomes" id="UP001597120">
    <property type="component" value="Unassembled WGS sequence"/>
</dbReference>
<accession>A0ABW3DBU5</accession>
<keyword evidence="1" id="KW-0472">Membrane</keyword>
<keyword evidence="3" id="KW-1185">Reference proteome</keyword>
<feature type="transmembrane region" description="Helical" evidence="1">
    <location>
        <begin position="50"/>
        <end position="70"/>
    </location>
</feature>
<evidence type="ECO:0000313" key="2">
    <source>
        <dbReference type="EMBL" id="MFD0869704.1"/>
    </source>
</evidence>
<protein>
    <recommendedName>
        <fullName evidence="4">DUF4878 domain-containing protein</fullName>
    </recommendedName>
</protein>
<evidence type="ECO:0000313" key="3">
    <source>
        <dbReference type="Proteomes" id="UP001597120"/>
    </source>
</evidence>
<dbReference type="EMBL" id="JBHTIU010000034">
    <property type="protein sequence ID" value="MFD0869704.1"/>
    <property type="molecule type" value="Genomic_DNA"/>
</dbReference>
<evidence type="ECO:0008006" key="4">
    <source>
        <dbReference type="Google" id="ProtNLM"/>
    </source>
</evidence>
<keyword evidence="1" id="KW-0812">Transmembrane</keyword>
<evidence type="ECO:0000256" key="1">
    <source>
        <dbReference type="SAM" id="Phobius"/>
    </source>
</evidence>
<comment type="caution">
    <text evidence="2">The sequence shown here is derived from an EMBL/GenBank/DDBJ whole genome shotgun (WGS) entry which is preliminary data.</text>
</comment>
<sequence>MASSKPEWYNRLQTGPFKKPTFTQHTIQRIEARISSEGSRKRLSRRSRGMRMLGGIAGAALCLALLLWLMPGGRPADTIPGNPVFNAAKIHVGDKVGGMKVISKEEGTYGVDSVKTTFEGKLELSGQFEYYYGDTEPYNPNDVIFIPDEASVMRLPRPESMQDIRVRLALDFTDPQEKASFGTQGSTGTATIIIDSYSVVAAEILEGVPNRAHLAGISEISLAPRVDPETANPDFDKAMADFPPAPLNAKGELDTEGMQPWLEQVDQQFAEGLVMNEKPISANQRGRVHEWLNQVFTEEKTIELLDTYVPEIGGGEYMIFGGLSNLFPPVIIEKFENPSLERQGENSYRYSVMLIATGTENYKLFCSVTLENGVWKIGDYYYEPS</sequence>